<dbReference type="EMBL" id="JAHRIQ010046662">
    <property type="protein sequence ID" value="MEQ2235760.1"/>
    <property type="molecule type" value="Genomic_DNA"/>
</dbReference>
<reference evidence="1 2" key="1">
    <citation type="submission" date="2021-06" db="EMBL/GenBank/DDBJ databases">
        <authorList>
            <person name="Palmer J.M."/>
        </authorList>
    </citation>
    <scope>NUCLEOTIDE SEQUENCE [LARGE SCALE GENOMIC DNA]</scope>
    <source>
        <strain evidence="2">if_2019</strain>
        <tissue evidence="1">Muscle</tissue>
    </source>
</reference>
<sequence>MACSCIALYSTVSHPAIHRHILTLTVVTHIVASGALGRTDKSRAAIQSGPLGPLSTISRQDGWSVLLKDTITERDRATEPATYQLQDKTLPPEPPSSNIIDSSFHFIVMLYIVPVHHMKSQSNSLQFVAET</sequence>
<proteinExistence type="predicted"/>
<protein>
    <submittedName>
        <fullName evidence="1">Uncharacterized protein</fullName>
    </submittedName>
</protein>
<organism evidence="1 2">
    <name type="scientific">Ilyodon furcidens</name>
    <name type="common">goldbreast splitfin</name>
    <dbReference type="NCBI Taxonomy" id="33524"/>
    <lineage>
        <taxon>Eukaryota</taxon>
        <taxon>Metazoa</taxon>
        <taxon>Chordata</taxon>
        <taxon>Craniata</taxon>
        <taxon>Vertebrata</taxon>
        <taxon>Euteleostomi</taxon>
        <taxon>Actinopterygii</taxon>
        <taxon>Neopterygii</taxon>
        <taxon>Teleostei</taxon>
        <taxon>Neoteleostei</taxon>
        <taxon>Acanthomorphata</taxon>
        <taxon>Ovalentaria</taxon>
        <taxon>Atherinomorphae</taxon>
        <taxon>Cyprinodontiformes</taxon>
        <taxon>Goodeidae</taxon>
        <taxon>Ilyodon</taxon>
    </lineage>
</organism>
<keyword evidence="2" id="KW-1185">Reference proteome</keyword>
<dbReference type="Proteomes" id="UP001482620">
    <property type="component" value="Unassembled WGS sequence"/>
</dbReference>
<evidence type="ECO:0000313" key="2">
    <source>
        <dbReference type="Proteomes" id="UP001482620"/>
    </source>
</evidence>
<accession>A0ABV0TU05</accession>
<name>A0ABV0TU05_9TELE</name>
<comment type="caution">
    <text evidence="1">The sequence shown here is derived from an EMBL/GenBank/DDBJ whole genome shotgun (WGS) entry which is preliminary data.</text>
</comment>
<gene>
    <name evidence="1" type="ORF">ILYODFUR_005496</name>
</gene>
<evidence type="ECO:0000313" key="1">
    <source>
        <dbReference type="EMBL" id="MEQ2235760.1"/>
    </source>
</evidence>